<dbReference type="InterPro" id="IPR004119">
    <property type="entry name" value="EcKL"/>
</dbReference>
<dbReference type="EMBL" id="JANEYF010003034">
    <property type="protein sequence ID" value="KAJ8939871.1"/>
    <property type="molecule type" value="Genomic_DNA"/>
</dbReference>
<evidence type="ECO:0000313" key="3">
    <source>
        <dbReference type="Proteomes" id="UP001162156"/>
    </source>
</evidence>
<dbReference type="SUPFAM" id="SSF56112">
    <property type="entry name" value="Protein kinase-like (PK-like)"/>
    <property type="match status" value="1"/>
</dbReference>
<feature type="domain" description="CHK kinase-like" evidence="1">
    <location>
        <begin position="121"/>
        <end position="315"/>
    </location>
</feature>
<dbReference type="InterPro" id="IPR015897">
    <property type="entry name" value="CHK_kinase-like"/>
</dbReference>
<dbReference type="PANTHER" id="PTHR11012">
    <property type="entry name" value="PROTEIN KINASE-LIKE DOMAIN-CONTAINING"/>
    <property type="match status" value="1"/>
</dbReference>
<accession>A0AAV8XN36</accession>
<evidence type="ECO:0000313" key="2">
    <source>
        <dbReference type="EMBL" id="KAJ8939871.1"/>
    </source>
</evidence>
<evidence type="ECO:0000259" key="1">
    <source>
        <dbReference type="SMART" id="SM00587"/>
    </source>
</evidence>
<proteinExistence type="predicted"/>
<dbReference type="InterPro" id="IPR011009">
    <property type="entry name" value="Kinase-like_dom_sf"/>
</dbReference>
<gene>
    <name evidence="2" type="ORF">NQ314_010959</name>
</gene>
<dbReference type="SMART" id="SM00587">
    <property type="entry name" value="CHK"/>
    <property type="match status" value="1"/>
</dbReference>
<protein>
    <recommendedName>
        <fullName evidence="1">CHK kinase-like domain-containing protein</fullName>
    </recommendedName>
</protein>
<comment type="caution">
    <text evidence="2">The sequence shown here is derived from an EMBL/GenBank/DDBJ whole genome shotgun (WGS) entry which is preliminary data.</text>
</comment>
<keyword evidence="3" id="KW-1185">Reference proteome</keyword>
<dbReference type="Proteomes" id="UP001162156">
    <property type="component" value="Unassembled WGS sequence"/>
</dbReference>
<name>A0AAV8XN36_9CUCU</name>
<reference evidence="2" key="1">
    <citation type="journal article" date="2023" name="Insect Mol. Biol.">
        <title>Genome sequencing provides insights into the evolution of gene families encoding plant cell wall-degrading enzymes in longhorned beetles.</title>
        <authorList>
            <person name="Shin N.R."/>
            <person name="Okamura Y."/>
            <person name="Kirsch R."/>
            <person name="Pauchet Y."/>
        </authorList>
    </citation>
    <scope>NUCLEOTIDE SEQUENCE</scope>
    <source>
        <strain evidence="2">RBIC_L_NR</strain>
    </source>
</reference>
<dbReference type="AlphaFoldDB" id="A0AAV8XN36"/>
<sequence>MTTLWVDDQETTLLTAPGEHYGSVMLALDVKIKNLKGKEDTLNLVAKLIPTNAMLRLAFDIYVTFKKEVIAYTLSIPALVELQKEYSVPEEKIIDDIFPKCYGARVSLDEKKDQVDEDGVLIFENLKLQGYKTEDRLVGFDLDGARIVVKDLAKFHAIPIALKLLKPNDFKEKILPSLVKNKGLEQLPEEVGRAFHDSIMEGAIEIEELRPYLGRIQKLVDYAAANPYVNRPPPNEPWGTMSHSDYWTSNTMLLRDADGKPIKNKMVDLQLMRYSSAPRDLIFFLFTSVINTVLEKHYDELIQLYYNSFVDNLKDFNLDLTPFSWDFFQKELEEVGPTEVYHVLVMLKPICTERGKVQNSLEDFQDSDWSRKDLLGSHHKNKLKDTVLAFVKRNWI</sequence>
<dbReference type="Pfam" id="PF02958">
    <property type="entry name" value="EcKL"/>
    <property type="match status" value="1"/>
</dbReference>
<dbReference type="PANTHER" id="PTHR11012:SF55">
    <property type="entry name" value="BHLH DOMAIN-CONTAINING PROTEIN"/>
    <property type="match status" value="1"/>
</dbReference>
<organism evidence="2 3">
    <name type="scientific">Rhamnusium bicolor</name>
    <dbReference type="NCBI Taxonomy" id="1586634"/>
    <lineage>
        <taxon>Eukaryota</taxon>
        <taxon>Metazoa</taxon>
        <taxon>Ecdysozoa</taxon>
        <taxon>Arthropoda</taxon>
        <taxon>Hexapoda</taxon>
        <taxon>Insecta</taxon>
        <taxon>Pterygota</taxon>
        <taxon>Neoptera</taxon>
        <taxon>Endopterygota</taxon>
        <taxon>Coleoptera</taxon>
        <taxon>Polyphaga</taxon>
        <taxon>Cucujiformia</taxon>
        <taxon>Chrysomeloidea</taxon>
        <taxon>Cerambycidae</taxon>
        <taxon>Lepturinae</taxon>
        <taxon>Rhagiini</taxon>
        <taxon>Rhamnusium</taxon>
    </lineage>
</organism>